<reference evidence="2 3" key="1">
    <citation type="submission" date="2017-02" db="EMBL/GenBank/DDBJ databases">
        <authorList>
            <person name="Peterson S.W."/>
        </authorList>
    </citation>
    <scope>NUCLEOTIDE SEQUENCE [LARGE SCALE GENOMIC DNA]</scope>
    <source>
        <strain evidence="2 3">ATCC 49788</strain>
    </source>
</reference>
<dbReference type="SUPFAM" id="SSF52980">
    <property type="entry name" value="Restriction endonuclease-like"/>
    <property type="match status" value="1"/>
</dbReference>
<keyword evidence="3" id="KW-1185">Reference proteome</keyword>
<accession>A0A1T4X7C4</accession>
<feature type="domain" description="Putative restriction endonuclease" evidence="1">
    <location>
        <begin position="12"/>
        <end position="164"/>
    </location>
</feature>
<dbReference type="PANTHER" id="PTHR36558">
    <property type="entry name" value="GLR1098 PROTEIN"/>
    <property type="match status" value="1"/>
</dbReference>
<proteinExistence type="predicted"/>
<keyword evidence="2" id="KW-0540">Nuclease</keyword>
<dbReference type="Proteomes" id="UP000190460">
    <property type="component" value="Unassembled WGS sequence"/>
</dbReference>
<keyword evidence="2" id="KW-0378">Hydrolase</keyword>
<gene>
    <name evidence="2" type="ORF">SAMN02745130_02620</name>
</gene>
<dbReference type="Gene3D" id="3.90.1570.10">
    <property type="entry name" value="tt1808, chain A"/>
    <property type="match status" value="1"/>
</dbReference>
<protein>
    <submittedName>
        <fullName evidence="2">Endonuclease, Uma2 family (Restriction endonuclease fold)</fullName>
    </submittedName>
</protein>
<dbReference type="PANTHER" id="PTHR36558:SF1">
    <property type="entry name" value="RESTRICTION ENDONUCLEASE DOMAIN-CONTAINING PROTEIN-RELATED"/>
    <property type="match status" value="1"/>
</dbReference>
<dbReference type="RefSeq" id="WP_078923075.1">
    <property type="nucleotide sequence ID" value="NZ_FUYB01000013.1"/>
</dbReference>
<sequence>MPLAQQANFILVEDYLSAELKQSIRHEYVDGQIYAMAGASMNHNRITSNLVRLLGNHLASQACEVFSSNMLLQTSANRYRYPDVVVSCQTQAENELLLSSPILLVEVMSHSTRKTDKEIKRLEYLQLPSLMEYMLIEQDFVEIEVLRRSQNWQPSYYYLGDEIVFESIGLSLPVLEVYQRVVNRDMERSGF</sequence>
<dbReference type="CDD" id="cd06260">
    <property type="entry name" value="DUF820-like"/>
    <property type="match status" value="1"/>
</dbReference>
<dbReference type="OrthoDB" id="26750at2"/>
<dbReference type="InterPro" id="IPR012296">
    <property type="entry name" value="Nuclease_put_TT1808"/>
</dbReference>
<dbReference type="InterPro" id="IPR011335">
    <property type="entry name" value="Restrct_endonuc-II-like"/>
</dbReference>
<evidence type="ECO:0000259" key="1">
    <source>
        <dbReference type="Pfam" id="PF05685"/>
    </source>
</evidence>
<dbReference type="EMBL" id="FUYB01000013">
    <property type="protein sequence ID" value="SKA85446.1"/>
    <property type="molecule type" value="Genomic_DNA"/>
</dbReference>
<dbReference type="STRING" id="92487.SAMN02745130_02620"/>
<dbReference type="InterPro" id="IPR008538">
    <property type="entry name" value="Uma2"/>
</dbReference>
<dbReference type="Pfam" id="PF05685">
    <property type="entry name" value="Uma2"/>
    <property type="match status" value="1"/>
</dbReference>
<name>A0A1T4X7C4_9GAMM</name>
<keyword evidence="2" id="KW-0255">Endonuclease</keyword>
<dbReference type="AlphaFoldDB" id="A0A1T4X7C4"/>
<dbReference type="GO" id="GO:0004519">
    <property type="term" value="F:endonuclease activity"/>
    <property type="evidence" value="ECO:0007669"/>
    <property type="project" value="UniProtKB-KW"/>
</dbReference>
<evidence type="ECO:0000313" key="2">
    <source>
        <dbReference type="EMBL" id="SKA85446.1"/>
    </source>
</evidence>
<organism evidence="2 3">
    <name type="scientific">Thiothrix eikelboomii</name>
    <dbReference type="NCBI Taxonomy" id="92487"/>
    <lineage>
        <taxon>Bacteria</taxon>
        <taxon>Pseudomonadati</taxon>
        <taxon>Pseudomonadota</taxon>
        <taxon>Gammaproteobacteria</taxon>
        <taxon>Thiotrichales</taxon>
        <taxon>Thiotrichaceae</taxon>
        <taxon>Thiothrix</taxon>
    </lineage>
</organism>
<evidence type="ECO:0000313" key="3">
    <source>
        <dbReference type="Proteomes" id="UP000190460"/>
    </source>
</evidence>